<reference evidence="2" key="1">
    <citation type="journal article" date="2013" name="Genome Biol.">
        <title>Comparative genomics of the core and accessory genomes of 48 Sinorhizobium strains comprising five genospecies.</title>
        <authorList>
            <person name="Sugawara M."/>
            <person name="Epstein B."/>
            <person name="Badgley B.D."/>
            <person name="Unno T."/>
            <person name="Xu L."/>
            <person name="Reese J."/>
            <person name="Gyaneshwar P."/>
            <person name="Denny R."/>
            <person name="Mudge J."/>
            <person name="Bharti A.K."/>
            <person name="Farmer A.D."/>
            <person name="May G.D."/>
            <person name="Woodward J.E."/>
            <person name="Medigue C."/>
            <person name="Vallenet D."/>
            <person name="Lajus A."/>
            <person name="Rouy Z."/>
            <person name="Martinez-Vaz B."/>
            <person name="Tiffin P."/>
            <person name="Young N.D."/>
            <person name="Sadowsky M.J."/>
        </authorList>
    </citation>
    <scope>NUCLEOTIDE SEQUENCE</scope>
    <source>
        <strain evidence="2">M30</strain>
    </source>
</reference>
<proteinExistence type="predicted"/>
<dbReference type="SMART" id="SM00507">
    <property type="entry name" value="HNHc"/>
    <property type="match status" value="1"/>
</dbReference>
<keyword evidence="2" id="KW-0255">Endonuclease</keyword>
<dbReference type="InterPro" id="IPR002711">
    <property type="entry name" value="HNH"/>
</dbReference>
<feature type="domain" description="HNH nuclease" evidence="1">
    <location>
        <begin position="19"/>
        <end position="73"/>
    </location>
</feature>
<accession>A0A6A7ZUS5</accession>
<evidence type="ECO:0000313" key="2">
    <source>
        <dbReference type="EMBL" id="MQW06626.1"/>
    </source>
</evidence>
<dbReference type="CDD" id="cd00085">
    <property type="entry name" value="HNHc"/>
    <property type="match status" value="1"/>
</dbReference>
<dbReference type="GO" id="GO:0003676">
    <property type="term" value="F:nucleic acid binding"/>
    <property type="evidence" value="ECO:0007669"/>
    <property type="project" value="InterPro"/>
</dbReference>
<dbReference type="GO" id="GO:0008270">
    <property type="term" value="F:zinc ion binding"/>
    <property type="evidence" value="ECO:0007669"/>
    <property type="project" value="InterPro"/>
</dbReference>
<sequence>MRSVPEWIGRTDDSMPTDACKRRILERQGWKCAITDQEFRDGVKAEFDHIVPLWLGGENRESNLQAITKKAHQAKTATEATVRSKVNANQLKRVAAKSKSGRGFNKQFKRKMNGDVIDIRTGEIVNARERP</sequence>
<organism evidence="2">
    <name type="scientific">Rhizobium meliloti</name>
    <name type="common">Ensifer meliloti</name>
    <name type="synonym">Sinorhizobium meliloti</name>
    <dbReference type="NCBI Taxonomy" id="382"/>
    <lineage>
        <taxon>Bacteria</taxon>
        <taxon>Pseudomonadati</taxon>
        <taxon>Pseudomonadota</taxon>
        <taxon>Alphaproteobacteria</taxon>
        <taxon>Hyphomicrobiales</taxon>
        <taxon>Rhizobiaceae</taxon>
        <taxon>Sinorhizobium/Ensifer group</taxon>
        <taxon>Sinorhizobium</taxon>
    </lineage>
</organism>
<keyword evidence="2" id="KW-0378">Hydrolase</keyword>
<dbReference type="Gene3D" id="1.10.30.50">
    <property type="match status" value="1"/>
</dbReference>
<dbReference type="GO" id="GO:0004519">
    <property type="term" value="F:endonuclease activity"/>
    <property type="evidence" value="ECO:0007669"/>
    <property type="project" value="UniProtKB-KW"/>
</dbReference>
<dbReference type="EMBL" id="WISP01000172">
    <property type="protein sequence ID" value="MQW06626.1"/>
    <property type="molecule type" value="Genomic_DNA"/>
</dbReference>
<protein>
    <submittedName>
        <fullName evidence="2">HNH endonuclease</fullName>
    </submittedName>
</protein>
<dbReference type="Pfam" id="PF01844">
    <property type="entry name" value="HNH"/>
    <property type="match status" value="1"/>
</dbReference>
<name>A0A6A7ZUS5_RHIML</name>
<evidence type="ECO:0000259" key="1">
    <source>
        <dbReference type="SMART" id="SM00507"/>
    </source>
</evidence>
<comment type="caution">
    <text evidence="2">The sequence shown here is derived from an EMBL/GenBank/DDBJ whole genome shotgun (WGS) entry which is preliminary data.</text>
</comment>
<dbReference type="RefSeq" id="WP_153318675.1">
    <property type="nucleotide sequence ID" value="NZ_WISP01000172.1"/>
</dbReference>
<gene>
    <name evidence="2" type="ORF">GHK45_23730</name>
</gene>
<dbReference type="AlphaFoldDB" id="A0A6A7ZUS5"/>
<keyword evidence="2" id="KW-0540">Nuclease</keyword>
<dbReference type="InterPro" id="IPR003615">
    <property type="entry name" value="HNH_nuc"/>
</dbReference>